<evidence type="ECO:0000313" key="3">
    <source>
        <dbReference type="Proteomes" id="UP000654370"/>
    </source>
</evidence>
<name>A0A8H7PLI1_MORIS</name>
<keyword evidence="1" id="KW-0472">Membrane</keyword>
<reference evidence="2" key="1">
    <citation type="submission" date="2020-12" db="EMBL/GenBank/DDBJ databases">
        <title>Metabolic potential, ecology and presence of endohyphal bacteria is reflected in genomic diversity of Mucoromycotina.</title>
        <authorList>
            <person name="Muszewska A."/>
            <person name="Okrasinska A."/>
            <person name="Steczkiewicz K."/>
            <person name="Drgas O."/>
            <person name="Orlowska M."/>
            <person name="Perlinska-Lenart U."/>
            <person name="Aleksandrzak-Piekarczyk T."/>
            <person name="Szatraj K."/>
            <person name="Zielenkiewicz U."/>
            <person name="Pilsyk S."/>
            <person name="Malc E."/>
            <person name="Mieczkowski P."/>
            <person name="Kruszewska J.S."/>
            <person name="Biernat P."/>
            <person name="Pawlowska J."/>
        </authorList>
    </citation>
    <scope>NUCLEOTIDE SEQUENCE</scope>
    <source>
        <strain evidence="2">WA0000067209</strain>
    </source>
</reference>
<protein>
    <recommendedName>
        <fullName evidence="4">DUF3618 domain-containing protein</fullName>
    </recommendedName>
</protein>
<dbReference type="AlphaFoldDB" id="A0A8H7PLI1"/>
<keyword evidence="1" id="KW-0812">Transmembrane</keyword>
<keyword evidence="3" id="KW-1185">Reference proteome</keyword>
<feature type="transmembrane region" description="Helical" evidence="1">
    <location>
        <begin position="57"/>
        <end position="75"/>
    </location>
</feature>
<dbReference type="EMBL" id="JAEPQZ010000010">
    <property type="protein sequence ID" value="KAG2176111.1"/>
    <property type="molecule type" value="Genomic_DNA"/>
</dbReference>
<evidence type="ECO:0000256" key="1">
    <source>
        <dbReference type="SAM" id="Phobius"/>
    </source>
</evidence>
<evidence type="ECO:0000313" key="2">
    <source>
        <dbReference type="EMBL" id="KAG2176111.1"/>
    </source>
</evidence>
<dbReference type="OrthoDB" id="2257429at2759"/>
<proteinExistence type="predicted"/>
<accession>A0A8H7PLI1</accession>
<gene>
    <name evidence="2" type="ORF">INT43_005344</name>
</gene>
<evidence type="ECO:0008006" key="4">
    <source>
        <dbReference type="Google" id="ProtNLM"/>
    </source>
</evidence>
<dbReference type="Proteomes" id="UP000654370">
    <property type="component" value="Unassembled WGS sequence"/>
</dbReference>
<sequence length="83" mass="9019">MSDSSKNAEKKINEGIDKASNVAQDEVTKLRNELNDLRRRAGPKVQEAENFLSSPPVLGFIQGFVAGAAVVLLYAKYNGGLRL</sequence>
<organism evidence="2 3">
    <name type="scientific">Mortierella isabellina</name>
    <name type="common">Filamentous fungus</name>
    <name type="synonym">Umbelopsis isabellina</name>
    <dbReference type="NCBI Taxonomy" id="91625"/>
    <lineage>
        <taxon>Eukaryota</taxon>
        <taxon>Fungi</taxon>
        <taxon>Fungi incertae sedis</taxon>
        <taxon>Mucoromycota</taxon>
        <taxon>Mucoromycotina</taxon>
        <taxon>Umbelopsidomycetes</taxon>
        <taxon>Umbelopsidales</taxon>
        <taxon>Umbelopsidaceae</taxon>
        <taxon>Umbelopsis</taxon>
    </lineage>
</organism>
<comment type="caution">
    <text evidence="2">The sequence shown here is derived from an EMBL/GenBank/DDBJ whole genome shotgun (WGS) entry which is preliminary data.</text>
</comment>
<keyword evidence="1" id="KW-1133">Transmembrane helix</keyword>